<sequence>MGNSQCCSIQSDDKSEIILKNDLERRSSNKESNKRQQEVLNSKSIDIVHPNQYDEPATPGFAKLKSYESKQSQQSQSEIQLVEEIAFNFDDFSQQNNNLQQSPIQSQRSLKKKKKDDSPICDFQPKNSLRSFDSKKLTKFQNLSQHRVKFDDSNDNDSQRSNSIDNKSIKSIMKQELKYCQFRKMQTVGDPQSRKKVQFSIHK</sequence>
<feature type="region of interest" description="Disordered" evidence="1">
    <location>
        <begin position="18"/>
        <end position="60"/>
    </location>
</feature>
<dbReference type="EMBL" id="CAJJDN010000049">
    <property type="protein sequence ID" value="CAD8085947.1"/>
    <property type="molecule type" value="Genomic_DNA"/>
</dbReference>
<evidence type="ECO:0000313" key="2">
    <source>
        <dbReference type="EMBL" id="CAD8085947.1"/>
    </source>
</evidence>
<organism evidence="2 3">
    <name type="scientific">Paramecium sonneborni</name>
    <dbReference type="NCBI Taxonomy" id="65129"/>
    <lineage>
        <taxon>Eukaryota</taxon>
        <taxon>Sar</taxon>
        <taxon>Alveolata</taxon>
        <taxon>Ciliophora</taxon>
        <taxon>Intramacronucleata</taxon>
        <taxon>Oligohymenophorea</taxon>
        <taxon>Peniculida</taxon>
        <taxon>Parameciidae</taxon>
        <taxon>Paramecium</taxon>
    </lineage>
</organism>
<feature type="compositionally biased region" description="Basic and acidic residues" evidence="1">
    <location>
        <begin position="18"/>
        <end position="37"/>
    </location>
</feature>
<evidence type="ECO:0000313" key="3">
    <source>
        <dbReference type="Proteomes" id="UP000692954"/>
    </source>
</evidence>
<feature type="compositionally biased region" description="Low complexity" evidence="1">
    <location>
        <begin position="159"/>
        <end position="169"/>
    </location>
</feature>
<dbReference type="AlphaFoldDB" id="A0A8S1MYH7"/>
<comment type="caution">
    <text evidence="2">The sequence shown here is derived from an EMBL/GenBank/DDBJ whole genome shotgun (WGS) entry which is preliminary data.</text>
</comment>
<name>A0A8S1MYH7_9CILI</name>
<gene>
    <name evidence="2" type="ORF">PSON_ATCC_30995.1.T0490097</name>
</gene>
<evidence type="ECO:0000256" key="1">
    <source>
        <dbReference type="SAM" id="MobiDB-lite"/>
    </source>
</evidence>
<feature type="compositionally biased region" description="Low complexity" evidence="1">
    <location>
        <begin position="93"/>
        <end position="107"/>
    </location>
</feature>
<dbReference type="Proteomes" id="UP000692954">
    <property type="component" value="Unassembled WGS sequence"/>
</dbReference>
<proteinExistence type="predicted"/>
<feature type="region of interest" description="Disordered" evidence="1">
    <location>
        <begin position="93"/>
        <end position="127"/>
    </location>
</feature>
<keyword evidence="3" id="KW-1185">Reference proteome</keyword>
<protein>
    <submittedName>
        <fullName evidence="2">Uncharacterized protein</fullName>
    </submittedName>
</protein>
<accession>A0A8S1MYH7</accession>
<reference evidence="2" key="1">
    <citation type="submission" date="2021-01" db="EMBL/GenBank/DDBJ databases">
        <authorList>
            <consortium name="Genoscope - CEA"/>
            <person name="William W."/>
        </authorList>
    </citation>
    <scope>NUCLEOTIDE SEQUENCE</scope>
</reference>
<feature type="region of interest" description="Disordered" evidence="1">
    <location>
        <begin position="148"/>
        <end position="169"/>
    </location>
</feature>